<evidence type="ECO:0000313" key="3">
    <source>
        <dbReference type="Proteomes" id="UP001256827"/>
    </source>
</evidence>
<feature type="compositionally biased region" description="Basic and acidic residues" evidence="1">
    <location>
        <begin position="101"/>
        <end position="112"/>
    </location>
</feature>
<reference evidence="2 3" key="1">
    <citation type="submission" date="2023-09" db="EMBL/GenBank/DDBJ databases">
        <title>Complete Genome and Methylome dissection of Bacillus brevis NEB573 original source of BbsI restriction endonuclease.</title>
        <authorList>
            <person name="Fomenkov A."/>
            <person name="Roberts R.D."/>
        </authorList>
    </citation>
    <scope>NUCLEOTIDE SEQUENCE [LARGE SCALE GENOMIC DNA]</scope>
    <source>
        <strain evidence="2 3">NEB573</strain>
    </source>
</reference>
<evidence type="ECO:0000313" key="2">
    <source>
        <dbReference type="EMBL" id="WNC12518.1"/>
    </source>
</evidence>
<proteinExistence type="predicted"/>
<gene>
    <name evidence="2" type="ORF">RGB73_17465</name>
</gene>
<keyword evidence="3" id="KW-1185">Reference proteome</keyword>
<dbReference type="EMBL" id="CP134050">
    <property type="protein sequence ID" value="WNC12518.1"/>
    <property type="molecule type" value="Genomic_DNA"/>
</dbReference>
<organism evidence="2 3">
    <name type="scientific">Brevibacillus brevis</name>
    <name type="common">Bacillus brevis</name>
    <dbReference type="NCBI Taxonomy" id="1393"/>
    <lineage>
        <taxon>Bacteria</taxon>
        <taxon>Bacillati</taxon>
        <taxon>Bacillota</taxon>
        <taxon>Bacilli</taxon>
        <taxon>Bacillales</taxon>
        <taxon>Paenibacillaceae</taxon>
        <taxon>Brevibacillus</taxon>
    </lineage>
</organism>
<accession>A0ABY9SXF2</accession>
<feature type="compositionally biased region" description="Basic and acidic residues" evidence="1">
    <location>
        <begin position="60"/>
        <end position="82"/>
    </location>
</feature>
<dbReference type="Proteomes" id="UP001256827">
    <property type="component" value="Chromosome"/>
</dbReference>
<name>A0ABY9SXF2_BREBE</name>
<sequence>MSWKAVELQVAVPRSLEAGRIQEHQQQRTIHEQQSMLDERSLLDQQMRSRPVEVAQPEKSQIRERENKQQKEKQEREGKDPVSLEGASAEDKAPSSVSMRDPLRGRFIDISL</sequence>
<protein>
    <submittedName>
        <fullName evidence="2">Uncharacterized protein</fullName>
    </submittedName>
</protein>
<feature type="compositionally biased region" description="Basic and acidic residues" evidence="1">
    <location>
        <begin position="20"/>
        <end position="42"/>
    </location>
</feature>
<feature type="region of interest" description="Disordered" evidence="1">
    <location>
        <begin position="14"/>
        <end position="112"/>
    </location>
</feature>
<evidence type="ECO:0000256" key="1">
    <source>
        <dbReference type="SAM" id="MobiDB-lite"/>
    </source>
</evidence>
<dbReference type="RefSeq" id="WP_310763996.1">
    <property type="nucleotide sequence ID" value="NZ_CP134050.1"/>
</dbReference>